<dbReference type="SUPFAM" id="SSF64268">
    <property type="entry name" value="PX domain"/>
    <property type="match status" value="1"/>
</dbReference>
<comment type="function">
    <text evidence="7">Recruits the lipid transfer protein VPS13 to endosomal and vacuolar membranes.</text>
</comment>
<evidence type="ECO:0000256" key="5">
    <source>
        <dbReference type="ARBA" id="ARBA00022753"/>
    </source>
</evidence>
<dbReference type="PROSITE" id="PS50195">
    <property type="entry name" value="PX"/>
    <property type="match status" value="1"/>
</dbReference>
<name>A0A9P4J902_9PEZI</name>
<reference evidence="12" key="1">
    <citation type="journal article" date="2020" name="Stud. Mycol.">
        <title>101 Dothideomycetes genomes: a test case for predicting lifestyles and emergence of pathogens.</title>
        <authorList>
            <person name="Haridas S."/>
            <person name="Albert R."/>
            <person name="Binder M."/>
            <person name="Bloem J."/>
            <person name="Labutti K."/>
            <person name="Salamov A."/>
            <person name="Andreopoulos B."/>
            <person name="Baker S."/>
            <person name="Barry K."/>
            <person name="Bills G."/>
            <person name="Bluhm B."/>
            <person name="Cannon C."/>
            <person name="Castanera R."/>
            <person name="Culley D."/>
            <person name="Daum C."/>
            <person name="Ezra D."/>
            <person name="Gonzalez J."/>
            <person name="Henrissat B."/>
            <person name="Kuo A."/>
            <person name="Liang C."/>
            <person name="Lipzen A."/>
            <person name="Lutzoni F."/>
            <person name="Magnuson J."/>
            <person name="Mondo S."/>
            <person name="Nolan M."/>
            <person name="Ohm R."/>
            <person name="Pangilinan J."/>
            <person name="Park H.-J."/>
            <person name="Ramirez L."/>
            <person name="Alfaro M."/>
            <person name="Sun H."/>
            <person name="Tritt A."/>
            <person name="Yoshinaga Y."/>
            <person name="Zwiers L.-H."/>
            <person name="Turgeon B."/>
            <person name="Goodwin S."/>
            <person name="Spatafora J."/>
            <person name="Crous P."/>
            <person name="Grigoriev I."/>
        </authorList>
    </citation>
    <scope>NUCLEOTIDE SEQUENCE</scope>
    <source>
        <strain evidence="12">CBS 260.36</strain>
    </source>
</reference>
<dbReference type="SMART" id="SM00312">
    <property type="entry name" value="PX"/>
    <property type="match status" value="1"/>
</dbReference>
<keyword evidence="13" id="KW-1185">Reference proteome</keyword>
<feature type="region of interest" description="Disordered" evidence="10">
    <location>
        <begin position="53"/>
        <end position="75"/>
    </location>
</feature>
<comment type="caution">
    <text evidence="12">The sequence shown here is derived from an EMBL/GenBank/DDBJ whole genome shotgun (WGS) entry which is preliminary data.</text>
</comment>
<comment type="similarity">
    <text evidence="3">Belongs to the YPT35 family.</text>
</comment>
<evidence type="ECO:0000256" key="4">
    <source>
        <dbReference type="ARBA" id="ARBA00022554"/>
    </source>
</evidence>
<keyword evidence="4" id="KW-0926">Vacuole</keyword>
<dbReference type="InterPro" id="IPR001683">
    <property type="entry name" value="PX_dom"/>
</dbReference>
<dbReference type="GO" id="GO:0005774">
    <property type="term" value="C:vacuolar membrane"/>
    <property type="evidence" value="ECO:0007669"/>
    <property type="project" value="UniProtKB-SubCell"/>
</dbReference>
<evidence type="ECO:0000256" key="6">
    <source>
        <dbReference type="ARBA" id="ARBA00023136"/>
    </source>
</evidence>
<evidence type="ECO:0000256" key="1">
    <source>
        <dbReference type="ARBA" id="ARBA00004148"/>
    </source>
</evidence>
<evidence type="ECO:0000313" key="13">
    <source>
        <dbReference type="Proteomes" id="UP000799439"/>
    </source>
</evidence>
<dbReference type="PANTHER" id="PTHR10555">
    <property type="entry name" value="SORTING NEXIN"/>
    <property type="match status" value="1"/>
</dbReference>
<evidence type="ECO:0000256" key="3">
    <source>
        <dbReference type="ARBA" id="ARBA00007426"/>
    </source>
</evidence>
<evidence type="ECO:0000256" key="10">
    <source>
        <dbReference type="SAM" id="MobiDB-lite"/>
    </source>
</evidence>
<keyword evidence="5" id="KW-0967">Endosome</keyword>
<dbReference type="EMBL" id="ML996083">
    <property type="protein sequence ID" value="KAF2154638.1"/>
    <property type="molecule type" value="Genomic_DNA"/>
</dbReference>
<feature type="compositionally biased region" description="Basic and acidic residues" evidence="10">
    <location>
        <begin position="1"/>
        <end position="25"/>
    </location>
</feature>
<comment type="subcellular location">
    <subcellularLocation>
        <location evidence="2">Endosome</location>
    </subcellularLocation>
    <subcellularLocation>
        <location evidence="1">Vacuole membrane</location>
        <topology evidence="1">Peripheral membrane protein</topology>
    </subcellularLocation>
</comment>
<keyword evidence="6" id="KW-0472">Membrane</keyword>
<sequence length="196" mass="21645">MEANGDDDKSPVRSLDDVANSDDHAAAPIPPPVAAPLQSPPFWKVHGRSVSGASFMSNRGGRPTPIQLEDHSEESHDQGRACWAKHVTIDDYTVVTGTTGIGAYVVWNCTVETLKGAPFTIRKRFSEFDKLRADLVRAFPHAEASIPPLPRKSVVSRFRVKFLEHRKAGLSHFLNCILLNPEFSGSPILREFVFDV</sequence>
<evidence type="ECO:0000313" key="12">
    <source>
        <dbReference type="EMBL" id="KAF2154638.1"/>
    </source>
</evidence>
<evidence type="ECO:0000256" key="2">
    <source>
        <dbReference type="ARBA" id="ARBA00004177"/>
    </source>
</evidence>
<accession>A0A9P4J902</accession>
<dbReference type="AlphaFoldDB" id="A0A9P4J902"/>
<dbReference type="Proteomes" id="UP000799439">
    <property type="component" value="Unassembled WGS sequence"/>
</dbReference>
<dbReference type="OrthoDB" id="10254720at2759"/>
<organism evidence="12 13">
    <name type="scientific">Myriangium duriaei CBS 260.36</name>
    <dbReference type="NCBI Taxonomy" id="1168546"/>
    <lineage>
        <taxon>Eukaryota</taxon>
        <taxon>Fungi</taxon>
        <taxon>Dikarya</taxon>
        <taxon>Ascomycota</taxon>
        <taxon>Pezizomycotina</taxon>
        <taxon>Dothideomycetes</taxon>
        <taxon>Dothideomycetidae</taxon>
        <taxon>Myriangiales</taxon>
        <taxon>Myriangiaceae</taxon>
        <taxon>Myriangium</taxon>
    </lineage>
</organism>
<evidence type="ECO:0000256" key="8">
    <source>
        <dbReference type="ARBA" id="ARBA00033774"/>
    </source>
</evidence>
<dbReference type="GO" id="GO:0010008">
    <property type="term" value="C:endosome membrane"/>
    <property type="evidence" value="ECO:0007669"/>
    <property type="project" value="UniProtKB-SubCell"/>
</dbReference>
<evidence type="ECO:0000256" key="9">
    <source>
        <dbReference type="ARBA" id="ARBA00033785"/>
    </source>
</evidence>
<dbReference type="InterPro" id="IPR036871">
    <property type="entry name" value="PX_dom_sf"/>
</dbReference>
<dbReference type="Gene3D" id="3.30.1520.10">
    <property type="entry name" value="Phox-like domain"/>
    <property type="match status" value="1"/>
</dbReference>
<evidence type="ECO:0000256" key="7">
    <source>
        <dbReference type="ARBA" id="ARBA00033728"/>
    </source>
</evidence>
<dbReference type="GO" id="GO:0032266">
    <property type="term" value="F:phosphatidylinositol-3-phosphate binding"/>
    <property type="evidence" value="ECO:0007669"/>
    <property type="project" value="InterPro"/>
</dbReference>
<proteinExistence type="inferred from homology"/>
<protein>
    <recommendedName>
        <fullName evidence="8">Endosomal/vacuolar adapter protein YPT35</fullName>
    </recommendedName>
    <alternativeName>
        <fullName evidence="9">PX domain-containing protein YPT35</fullName>
    </alternativeName>
</protein>
<dbReference type="PANTHER" id="PTHR10555:SF170">
    <property type="entry name" value="FI18122P1"/>
    <property type="match status" value="1"/>
</dbReference>
<feature type="region of interest" description="Disordered" evidence="10">
    <location>
        <begin position="1"/>
        <end position="40"/>
    </location>
</feature>
<dbReference type="CDD" id="cd07280">
    <property type="entry name" value="PX_YPT35"/>
    <property type="match status" value="1"/>
</dbReference>
<feature type="domain" description="PX" evidence="11">
    <location>
        <begin position="85"/>
        <end position="196"/>
    </location>
</feature>
<dbReference type="InterPro" id="IPR037917">
    <property type="entry name" value="Ypt35_PX"/>
</dbReference>
<gene>
    <name evidence="12" type="ORF">K461DRAFT_222311</name>
</gene>
<dbReference type="Pfam" id="PF00787">
    <property type="entry name" value="PX"/>
    <property type="match status" value="1"/>
</dbReference>
<evidence type="ECO:0000259" key="11">
    <source>
        <dbReference type="PROSITE" id="PS50195"/>
    </source>
</evidence>